<dbReference type="InterPro" id="IPR008928">
    <property type="entry name" value="6-hairpin_glycosidase_sf"/>
</dbReference>
<dbReference type="InterPro" id="IPR012341">
    <property type="entry name" value="6hp_glycosidase-like_sf"/>
</dbReference>
<feature type="compositionally biased region" description="Polar residues" evidence="1">
    <location>
        <begin position="798"/>
        <end position="840"/>
    </location>
</feature>
<dbReference type="PANTHER" id="PTHR31987">
    <property type="entry name" value="GLUTAMINASE A-RELATED"/>
    <property type="match status" value="1"/>
</dbReference>
<feature type="compositionally biased region" description="Basic and acidic residues" evidence="1">
    <location>
        <begin position="864"/>
        <end position="880"/>
    </location>
</feature>
<feature type="domain" description="Glutaminase A N-terminal" evidence="5">
    <location>
        <begin position="96"/>
        <end position="335"/>
    </location>
</feature>
<evidence type="ECO:0000259" key="4">
    <source>
        <dbReference type="Pfam" id="PF16335"/>
    </source>
</evidence>
<feature type="compositionally biased region" description="Low complexity" evidence="1">
    <location>
        <begin position="707"/>
        <end position="722"/>
    </location>
</feature>
<dbReference type="InterPro" id="IPR052743">
    <property type="entry name" value="Glutaminase_GtaA"/>
</dbReference>
<sequence>MLLSALFLVVCFTCPTSVRSAFFPAALPLAVRSPYLQCYADTRSGHNVNNRWPQFWTEKRILGWSGWIRIDGLTFELWGGASGTKTNLTSFEITPTRTIFSIQANTMNVNVTFLSPIEVGYLSIEFGPSITPLFIRLYRCVESNDGQEHLVQLYSDISAEWISGDSESLTDWSTDKGGSSMIHKASRQLPLASMQEIGYLAEDATVYYASPIVRLDILQNNDATYGTANDTFLRDNFKTYGILDDDVNIDYRAISDHFVVLGHAFDLHSITRTTSSVVWAIGLIRDPVVNLYTTSNRSPYFRTEYNTVNDATDFFLSDFSDAKQRAIDLDNKIISEARQISDNYVDLVALAARQALAVDITVSKDSDDQWNTSDVMTFMKDIGDSGRVNPVEILYASFPADLYINATWAGYLLEPLLRYQQSSQYAEAYAAPDLGSFYPNVSGNSSPTKDRAIEDSGNMLIMGWAHARFSGNGSMISRYYDVYKNWTDYLVSVALDQHGYVDANGLGHANMTNLAIKGVIGIKAMSEISQALGKSEDAEMYSSTAKSFVEQWQTSAGLNGHLLSSYGLIADPSSWSLVYNLYADKLLGMALVNSSIYNNQDSFYSHEVDASGIYGIQYDSRVTDEAKSHWTMFTAGASNDTVRDTFIPLIHTKAGSNISVGVFPLTYNPDNGSTISGRASPGQGAMFSLMALRLQPQAVSVRAAGDSPSSNNNQASSSGPSKAGAIAGGVVGGLAALTLLVFGFLMYRRWQHRKQDTYKQRPVWSSTSDSPFFSLQPYDLYGSNGSQHPLQPLRRGQQFASVQSHPQAGQRSGKRTQPITLSSLTSGPTAVASTTANEPLSGNQSGGSDSDNNTDIDTSVQLRSEMENLRREMDEMRARVYESPPEYDA</sequence>
<feature type="region of interest" description="Disordered" evidence="1">
    <location>
        <begin position="701"/>
        <end position="722"/>
    </location>
</feature>
<protein>
    <submittedName>
        <fullName evidence="6">DUF1793-domain-containing protein</fullName>
    </submittedName>
</protein>
<feature type="compositionally biased region" description="Low complexity" evidence="1">
    <location>
        <begin position="841"/>
        <end position="859"/>
    </location>
</feature>
<dbReference type="InterPro" id="IPR033433">
    <property type="entry name" value="GtaA_N"/>
</dbReference>
<dbReference type="AlphaFoldDB" id="A0A2H3CKA1"/>
<reference evidence="7" key="1">
    <citation type="journal article" date="2017" name="Nat. Ecol. Evol.">
        <title>Genome expansion and lineage-specific genetic innovations in the forest pathogenic fungi Armillaria.</title>
        <authorList>
            <person name="Sipos G."/>
            <person name="Prasanna A.N."/>
            <person name="Walter M.C."/>
            <person name="O'Connor E."/>
            <person name="Balint B."/>
            <person name="Krizsan K."/>
            <person name="Kiss B."/>
            <person name="Hess J."/>
            <person name="Varga T."/>
            <person name="Slot J."/>
            <person name="Riley R."/>
            <person name="Boka B."/>
            <person name="Rigling D."/>
            <person name="Barry K."/>
            <person name="Lee J."/>
            <person name="Mihaltcheva S."/>
            <person name="LaButti K."/>
            <person name="Lipzen A."/>
            <person name="Waldron R."/>
            <person name="Moloney N.M."/>
            <person name="Sperisen C."/>
            <person name="Kredics L."/>
            <person name="Vagvoelgyi C."/>
            <person name="Patrignani A."/>
            <person name="Fitzpatrick D."/>
            <person name="Nagy I."/>
            <person name="Doyle S."/>
            <person name="Anderson J.B."/>
            <person name="Grigoriev I.V."/>
            <person name="Gueldener U."/>
            <person name="Muensterkoetter M."/>
            <person name="Nagy L.G."/>
        </authorList>
    </citation>
    <scope>NUCLEOTIDE SEQUENCE [LARGE SCALE GENOMIC DNA]</scope>
    <source>
        <strain evidence="7">28-4</strain>
    </source>
</reference>
<evidence type="ECO:0000256" key="1">
    <source>
        <dbReference type="SAM" id="MobiDB-lite"/>
    </source>
</evidence>
<keyword evidence="2" id="KW-0812">Transmembrane</keyword>
<feature type="region of interest" description="Disordered" evidence="1">
    <location>
        <begin position="783"/>
        <end position="889"/>
    </location>
</feature>
<dbReference type="Proteomes" id="UP000218334">
    <property type="component" value="Unassembled WGS sequence"/>
</dbReference>
<proteinExistence type="predicted"/>
<keyword evidence="7" id="KW-1185">Reference proteome</keyword>
<keyword evidence="2" id="KW-1133">Transmembrane helix</keyword>
<evidence type="ECO:0000256" key="2">
    <source>
        <dbReference type="SAM" id="Phobius"/>
    </source>
</evidence>
<dbReference type="PANTHER" id="PTHR31987:SF1">
    <property type="entry name" value="GLUTAMINASE A"/>
    <property type="match status" value="1"/>
</dbReference>
<dbReference type="Gene3D" id="1.50.10.10">
    <property type="match status" value="1"/>
</dbReference>
<evidence type="ECO:0000313" key="7">
    <source>
        <dbReference type="Proteomes" id="UP000218334"/>
    </source>
</evidence>
<feature type="domain" description="Glutaminase A central" evidence="4">
    <location>
        <begin position="341"/>
        <end position="689"/>
    </location>
</feature>
<keyword evidence="3" id="KW-0732">Signal</keyword>
<dbReference type="GO" id="GO:0003824">
    <property type="term" value="F:catalytic activity"/>
    <property type="evidence" value="ECO:0007669"/>
    <property type="project" value="UniProtKB-ARBA"/>
</dbReference>
<feature type="signal peptide" evidence="3">
    <location>
        <begin position="1"/>
        <end position="20"/>
    </location>
</feature>
<dbReference type="InterPro" id="IPR032514">
    <property type="entry name" value="GtaA_central"/>
</dbReference>
<organism evidence="6 7">
    <name type="scientific">Armillaria solidipes</name>
    <dbReference type="NCBI Taxonomy" id="1076256"/>
    <lineage>
        <taxon>Eukaryota</taxon>
        <taxon>Fungi</taxon>
        <taxon>Dikarya</taxon>
        <taxon>Basidiomycota</taxon>
        <taxon>Agaricomycotina</taxon>
        <taxon>Agaricomycetes</taxon>
        <taxon>Agaricomycetidae</taxon>
        <taxon>Agaricales</taxon>
        <taxon>Marasmiineae</taxon>
        <taxon>Physalacriaceae</taxon>
        <taxon>Armillaria</taxon>
    </lineage>
</organism>
<evidence type="ECO:0000313" key="6">
    <source>
        <dbReference type="EMBL" id="PBK78818.1"/>
    </source>
</evidence>
<evidence type="ECO:0000256" key="3">
    <source>
        <dbReference type="SAM" id="SignalP"/>
    </source>
</evidence>
<dbReference type="GO" id="GO:0005975">
    <property type="term" value="P:carbohydrate metabolic process"/>
    <property type="evidence" value="ECO:0007669"/>
    <property type="project" value="InterPro"/>
</dbReference>
<dbReference type="STRING" id="1076256.A0A2H3CKA1"/>
<dbReference type="EMBL" id="KZ293415">
    <property type="protein sequence ID" value="PBK78818.1"/>
    <property type="molecule type" value="Genomic_DNA"/>
</dbReference>
<keyword evidence="2" id="KW-0472">Membrane</keyword>
<dbReference type="Pfam" id="PF17168">
    <property type="entry name" value="DUF5127"/>
    <property type="match status" value="1"/>
</dbReference>
<feature type="chain" id="PRO_5013756264" evidence="3">
    <location>
        <begin position="21"/>
        <end position="889"/>
    </location>
</feature>
<feature type="transmembrane region" description="Helical" evidence="2">
    <location>
        <begin position="723"/>
        <end position="747"/>
    </location>
</feature>
<dbReference type="SUPFAM" id="SSF48208">
    <property type="entry name" value="Six-hairpin glycosidases"/>
    <property type="match status" value="1"/>
</dbReference>
<name>A0A2H3CKA1_9AGAR</name>
<dbReference type="Pfam" id="PF16335">
    <property type="entry name" value="GtaA_6_Hairpin"/>
    <property type="match status" value="1"/>
</dbReference>
<gene>
    <name evidence="6" type="ORF">ARMSODRAFT_1011352</name>
</gene>
<evidence type="ECO:0000259" key="5">
    <source>
        <dbReference type="Pfam" id="PF17168"/>
    </source>
</evidence>
<accession>A0A2H3CKA1</accession>